<name>A0A2T3WAW8_9DEIO</name>
<protein>
    <submittedName>
        <fullName evidence="1">Uncharacterized protein</fullName>
    </submittedName>
</protein>
<dbReference type="AlphaFoldDB" id="A0A2T3WAW8"/>
<gene>
    <name evidence="1" type="ORF">C8263_04090</name>
</gene>
<dbReference type="OrthoDB" id="73042at2"/>
<keyword evidence="2" id="KW-1185">Reference proteome</keyword>
<comment type="caution">
    <text evidence="1">The sequence shown here is derived from an EMBL/GenBank/DDBJ whole genome shotgun (WGS) entry which is preliminary data.</text>
</comment>
<accession>A0A2T3WAW8</accession>
<evidence type="ECO:0000313" key="1">
    <source>
        <dbReference type="EMBL" id="PTA68987.1"/>
    </source>
</evidence>
<dbReference type="RefSeq" id="WP_107136845.1">
    <property type="nucleotide sequence ID" value="NZ_PYSV01000003.1"/>
</dbReference>
<dbReference type="EMBL" id="PYSV01000003">
    <property type="protein sequence ID" value="PTA68987.1"/>
    <property type="molecule type" value="Genomic_DNA"/>
</dbReference>
<sequence length="133" mass="14387">MKRRRPQPVRPAAPRPPRPVFPFAVTLRACALIFEGDGSPALYVCADDHGGVPRLYRVPNGVRVTVKAPHPLPDSARRVFLPHGSAATFQAADGRVSVLSLHTVRLCREVLEALEAHAQAVRTRGEEKGQGAA</sequence>
<organism evidence="1 2">
    <name type="scientific">Deinococcus arcticus</name>
    <dbReference type="NCBI Taxonomy" id="2136176"/>
    <lineage>
        <taxon>Bacteria</taxon>
        <taxon>Thermotogati</taxon>
        <taxon>Deinococcota</taxon>
        <taxon>Deinococci</taxon>
        <taxon>Deinococcales</taxon>
        <taxon>Deinococcaceae</taxon>
        <taxon>Deinococcus</taxon>
    </lineage>
</organism>
<proteinExistence type="predicted"/>
<dbReference type="Proteomes" id="UP000240317">
    <property type="component" value="Unassembled WGS sequence"/>
</dbReference>
<evidence type="ECO:0000313" key="2">
    <source>
        <dbReference type="Proteomes" id="UP000240317"/>
    </source>
</evidence>
<reference evidence="1 2" key="1">
    <citation type="submission" date="2018-03" db="EMBL/GenBank/DDBJ databases">
        <title>Draft genome of Deinococcus sp. OD32.</title>
        <authorList>
            <person name="Wang X.-P."/>
            <person name="Du Z.-J."/>
        </authorList>
    </citation>
    <scope>NUCLEOTIDE SEQUENCE [LARGE SCALE GENOMIC DNA]</scope>
    <source>
        <strain evidence="1 2">OD32</strain>
    </source>
</reference>